<dbReference type="GO" id="GO:0003899">
    <property type="term" value="F:DNA-directed RNA polymerase activity"/>
    <property type="evidence" value="ECO:0007669"/>
    <property type="project" value="UniProtKB-UniRule"/>
</dbReference>
<dbReference type="SUPFAM" id="SSF63562">
    <property type="entry name" value="RPB6/omega subunit-like"/>
    <property type="match status" value="1"/>
</dbReference>
<dbReference type="GO" id="GO:0000428">
    <property type="term" value="C:DNA-directed RNA polymerase complex"/>
    <property type="evidence" value="ECO:0007669"/>
    <property type="project" value="UniProtKB-KW"/>
</dbReference>
<protein>
    <recommendedName>
        <fullName evidence="3 10">DNA-directed RNA polymerase subunit omega</fullName>
        <shortName evidence="10">RNAP omega subunit</shortName>
        <ecNumber evidence="2 10">2.7.7.6</ecNumber>
    </recommendedName>
    <alternativeName>
        <fullName evidence="10">RNA polymerase omega subunit</fullName>
    </alternativeName>
    <alternativeName>
        <fullName evidence="8 10">Transcriptase subunit omega</fullName>
    </alternativeName>
</protein>
<gene>
    <name evidence="10" type="primary">rpoZ</name>
    <name evidence="11" type="ORF">CHH72_04325</name>
</gene>
<dbReference type="SMR" id="A0A268P4I0"/>
<keyword evidence="5 10" id="KW-0808">Transferase</keyword>
<comment type="caution">
    <text evidence="11">The sequence shown here is derived from an EMBL/GenBank/DDBJ whole genome shotgun (WGS) entry which is preliminary data.</text>
</comment>
<proteinExistence type="inferred from homology"/>
<evidence type="ECO:0000256" key="4">
    <source>
        <dbReference type="ARBA" id="ARBA00022478"/>
    </source>
</evidence>
<dbReference type="HAMAP" id="MF_00366">
    <property type="entry name" value="RNApol_bact_RpoZ"/>
    <property type="match status" value="1"/>
</dbReference>
<evidence type="ECO:0000256" key="1">
    <source>
        <dbReference type="ARBA" id="ARBA00006711"/>
    </source>
</evidence>
<dbReference type="NCBIfam" id="TIGR00690">
    <property type="entry name" value="rpoZ"/>
    <property type="match status" value="1"/>
</dbReference>
<dbReference type="RefSeq" id="WP_011247164.1">
    <property type="nucleotide sequence ID" value="NZ_BOQQ01000003.1"/>
</dbReference>
<dbReference type="OMA" id="YHSAKPV"/>
<dbReference type="GO" id="GO:0003677">
    <property type="term" value="F:DNA binding"/>
    <property type="evidence" value="ECO:0007669"/>
    <property type="project" value="UniProtKB-UniRule"/>
</dbReference>
<organism evidence="11 12">
    <name type="scientific">Shouchella clausii</name>
    <name type="common">Alkalihalobacillus clausii</name>
    <dbReference type="NCBI Taxonomy" id="79880"/>
    <lineage>
        <taxon>Bacteria</taxon>
        <taxon>Bacillati</taxon>
        <taxon>Bacillota</taxon>
        <taxon>Bacilli</taxon>
        <taxon>Bacillales</taxon>
        <taxon>Bacillaceae</taxon>
        <taxon>Shouchella</taxon>
    </lineage>
</organism>
<dbReference type="AlphaFoldDB" id="A0A268P4I0"/>
<comment type="subunit">
    <text evidence="10">The RNAP catalytic core consists of 2 alpha, 1 beta, 1 beta' and 1 omega subunit. When a sigma factor is associated with the core the holoenzyme is formed, which can initiate transcription.</text>
</comment>
<dbReference type="Gene3D" id="3.90.940.10">
    <property type="match status" value="1"/>
</dbReference>
<reference evidence="11 12" key="1">
    <citation type="submission" date="2017-07" db="EMBL/GenBank/DDBJ databases">
        <title>Isolation and whole genome analysis of endospore-forming bacteria from heroin.</title>
        <authorList>
            <person name="Kalinowski J."/>
            <person name="Ahrens B."/>
            <person name="Al-Dilaimi A."/>
            <person name="Winkler A."/>
            <person name="Wibberg D."/>
            <person name="Schleenbecker U."/>
            <person name="Ruckert C."/>
            <person name="Wolfel R."/>
            <person name="Grass G."/>
        </authorList>
    </citation>
    <scope>NUCLEOTIDE SEQUENCE [LARGE SCALE GENOMIC DNA]</scope>
    <source>
        <strain evidence="11 12">7539</strain>
    </source>
</reference>
<name>A0A268P4I0_SHOCL</name>
<dbReference type="InterPro" id="IPR006110">
    <property type="entry name" value="Pol_omega/Rpo6/RPB6"/>
</dbReference>
<dbReference type="EC" id="2.7.7.6" evidence="2 10"/>
<comment type="similarity">
    <text evidence="1 10">Belongs to the RNA polymerase subunit omega family.</text>
</comment>
<comment type="function">
    <text evidence="10">Promotes RNA polymerase assembly. Latches the N- and C-terminal regions of the beta' subunit thereby facilitating its interaction with the beta and alpha subunits.</text>
</comment>
<dbReference type="Pfam" id="PF01192">
    <property type="entry name" value="RNA_pol_Rpb6"/>
    <property type="match status" value="1"/>
</dbReference>
<dbReference type="PANTHER" id="PTHR34476">
    <property type="entry name" value="DNA-DIRECTED RNA POLYMERASE SUBUNIT OMEGA"/>
    <property type="match status" value="1"/>
</dbReference>
<keyword evidence="6 10" id="KW-0548">Nucleotidyltransferase</keyword>
<dbReference type="PANTHER" id="PTHR34476:SF1">
    <property type="entry name" value="DNA-DIRECTED RNA POLYMERASE SUBUNIT OMEGA"/>
    <property type="match status" value="1"/>
</dbReference>
<dbReference type="Proteomes" id="UP000216207">
    <property type="component" value="Unassembled WGS sequence"/>
</dbReference>
<comment type="catalytic activity">
    <reaction evidence="9 10">
        <text>RNA(n) + a ribonucleoside 5'-triphosphate = RNA(n+1) + diphosphate</text>
        <dbReference type="Rhea" id="RHEA:21248"/>
        <dbReference type="Rhea" id="RHEA-COMP:14527"/>
        <dbReference type="Rhea" id="RHEA-COMP:17342"/>
        <dbReference type="ChEBI" id="CHEBI:33019"/>
        <dbReference type="ChEBI" id="CHEBI:61557"/>
        <dbReference type="ChEBI" id="CHEBI:140395"/>
        <dbReference type="EC" id="2.7.7.6"/>
    </reaction>
</comment>
<evidence type="ECO:0000256" key="3">
    <source>
        <dbReference type="ARBA" id="ARBA00013725"/>
    </source>
</evidence>
<evidence type="ECO:0000256" key="6">
    <source>
        <dbReference type="ARBA" id="ARBA00022695"/>
    </source>
</evidence>
<accession>A0A268P4I0</accession>
<evidence type="ECO:0000313" key="11">
    <source>
        <dbReference type="EMBL" id="PAE90215.1"/>
    </source>
</evidence>
<evidence type="ECO:0000256" key="7">
    <source>
        <dbReference type="ARBA" id="ARBA00023163"/>
    </source>
</evidence>
<dbReference type="EMBL" id="NPCC01000005">
    <property type="protein sequence ID" value="PAE90215.1"/>
    <property type="molecule type" value="Genomic_DNA"/>
</dbReference>
<keyword evidence="7 10" id="KW-0804">Transcription</keyword>
<evidence type="ECO:0000256" key="10">
    <source>
        <dbReference type="HAMAP-Rule" id="MF_00366"/>
    </source>
</evidence>
<dbReference type="GO" id="GO:0006351">
    <property type="term" value="P:DNA-templated transcription"/>
    <property type="evidence" value="ECO:0007669"/>
    <property type="project" value="UniProtKB-UniRule"/>
</dbReference>
<evidence type="ECO:0000256" key="2">
    <source>
        <dbReference type="ARBA" id="ARBA00012418"/>
    </source>
</evidence>
<keyword evidence="4 10" id="KW-0240">DNA-directed RNA polymerase</keyword>
<dbReference type="InterPro" id="IPR003716">
    <property type="entry name" value="DNA-dir_RNA_pol_omega"/>
</dbReference>
<evidence type="ECO:0000256" key="9">
    <source>
        <dbReference type="ARBA" id="ARBA00048552"/>
    </source>
</evidence>
<evidence type="ECO:0000256" key="5">
    <source>
        <dbReference type="ARBA" id="ARBA00022679"/>
    </source>
</evidence>
<evidence type="ECO:0000313" key="12">
    <source>
        <dbReference type="Proteomes" id="UP000216207"/>
    </source>
</evidence>
<sequence length="70" mass="8094">MLYPSIDNLLEKLDSKYSLVTVSARRAREMKEDSARVPLVEKPKSYKFVGIALEEIVNDQLTKRVPKEEQ</sequence>
<evidence type="ECO:0000256" key="8">
    <source>
        <dbReference type="ARBA" id="ARBA00029924"/>
    </source>
</evidence>
<dbReference type="SMART" id="SM01409">
    <property type="entry name" value="RNA_pol_Rpb6"/>
    <property type="match status" value="1"/>
</dbReference>
<dbReference type="InterPro" id="IPR036161">
    <property type="entry name" value="RPB6/omega-like_sf"/>
</dbReference>